<name>A0A087U5Z0_STEMI</name>
<protein>
    <submittedName>
        <fullName evidence="1">Uncharacterized protein</fullName>
    </submittedName>
</protein>
<feature type="non-terminal residue" evidence="1">
    <location>
        <position position="119"/>
    </location>
</feature>
<reference evidence="1 2" key="1">
    <citation type="submission" date="2013-11" db="EMBL/GenBank/DDBJ databases">
        <title>Genome sequencing of Stegodyphus mimosarum.</title>
        <authorList>
            <person name="Bechsgaard J."/>
        </authorList>
    </citation>
    <scope>NUCLEOTIDE SEQUENCE [LARGE SCALE GENOMIC DNA]</scope>
</reference>
<dbReference type="Proteomes" id="UP000054359">
    <property type="component" value="Unassembled WGS sequence"/>
</dbReference>
<gene>
    <name evidence="1" type="ORF">X975_22056</name>
</gene>
<accession>A0A087U5Z0</accession>
<dbReference type="AlphaFoldDB" id="A0A087U5Z0"/>
<proteinExistence type="predicted"/>
<evidence type="ECO:0000313" key="2">
    <source>
        <dbReference type="Proteomes" id="UP000054359"/>
    </source>
</evidence>
<keyword evidence="2" id="KW-1185">Reference proteome</keyword>
<sequence length="119" mass="13368">MVCLLLLKDVRRDPYTCLLHINKDLNLSAVSIVPDTITLLAPIQVLMKSGAIPETMKSQYGDEHFPAHCHLHLHRPLTLTISRVAKTGSEWISFAVLYCDYTNQNFLVHILLNSGEGNL</sequence>
<organism evidence="1 2">
    <name type="scientific">Stegodyphus mimosarum</name>
    <name type="common">African social velvet spider</name>
    <dbReference type="NCBI Taxonomy" id="407821"/>
    <lineage>
        <taxon>Eukaryota</taxon>
        <taxon>Metazoa</taxon>
        <taxon>Ecdysozoa</taxon>
        <taxon>Arthropoda</taxon>
        <taxon>Chelicerata</taxon>
        <taxon>Arachnida</taxon>
        <taxon>Araneae</taxon>
        <taxon>Araneomorphae</taxon>
        <taxon>Entelegynae</taxon>
        <taxon>Eresoidea</taxon>
        <taxon>Eresidae</taxon>
        <taxon>Stegodyphus</taxon>
    </lineage>
</organism>
<evidence type="ECO:0000313" key="1">
    <source>
        <dbReference type="EMBL" id="KFM72779.1"/>
    </source>
</evidence>
<dbReference type="EMBL" id="KK118345">
    <property type="protein sequence ID" value="KFM72779.1"/>
    <property type="molecule type" value="Genomic_DNA"/>
</dbReference>